<evidence type="ECO:0000256" key="1">
    <source>
        <dbReference type="SAM" id="Phobius"/>
    </source>
</evidence>
<feature type="transmembrane region" description="Helical" evidence="1">
    <location>
        <begin position="48"/>
        <end position="66"/>
    </location>
</feature>
<evidence type="ECO:0000313" key="2">
    <source>
        <dbReference type="EMBL" id="MCG9963410.1"/>
    </source>
</evidence>
<keyword evidence="1" id="KW-0472">Membrane</keyword>
<proteinExistence type="predicted"/>
<dbReference type="EMBL" id="JACSDI010000002">
    <property type="protein sequence ID" value="MCG9963410.1"/>
    <property type="molecule type" value="Genomic_DNA"/>
</dbReference>
<sequence>MEFFDAELALITAAKHKVKWAQRVRIGVIILLLLGTLTLLADLCSHPYAIYIAFALVVFAVALPQFGQGPKYEELLALLLDKSSSPKTQSVKSKGL</sequence>
<keyword evidence="3" id="KW-1185">Reference proteome</keyword>
<gene>
    <name evidence="2" type="ORF">H9J30_05675</name>
</gene>
<keyword evidence="1" id="KW-1133">Transmembrane helix</keyword>
<protein>
    <submittedName>
        <fullName evidence="2">Uncharacterized protein</fullName>
    </submittedName>
</protein>
<reference evidence="2 3" key="1">
    <citation type="submission" date="2020-08" db="EMBL/GenBank/DDBJ databases">
        <title>Whole genome sequence of Shewanella sp strain PS-2.</title>
        <authorList>
            <person name="Das S.K."/>
        </authorList>
    </citation>
    <scope>NUCLEOTIDE SEQUENCE [LARGE SCALE GENOMIC DNA]</scope>
    <source>
        <strain evidence="2 3">PS-2</strain>
    </source>
</reference>
<evidence type="ECO:0000313" key="3">
    <source>
        <dbReference type="Proteomes" id="UP000829384"/>
    </source>
</evidence>
<name>A0ABS9QST4_9GAMM</name>
<feature type="transmembrane region" description="Helical" evidence="1">
    <location>
        <begin position="24"/>
        <end position="42"/>
    </location>
</feature>
<dbReference type="RefSeq" id="WP_240130145.1">
    <property type="nucleotide sequence ID" value="NZ_JACSDI010000002.1"/>
</dbReference>
<keyword evidence="1" id="KW-0812">Transmembrane</keyword>
<organism evidence="2 3">
    <name type="scientific">Shewanella cutis</name>
    <dbReference type="NCBI Taxonomy" id="2766780"/>
    <lineage>
        <taxon>Bacteria</taxon>
        <taxon>Pseudomonadati</taxon>
        <taxon>Pseudomonadota</taxon>
        <taxon>Gammaproteobacteria</taxon>
        <taxon>Alteromonadales</taxon>
        <taxon>Shewanellaceae</taxon>
        <taxon>Shewanella</taxon>
    </lineage>
</organism>
<dbReference type="Proteomes" id="UP000829384">
    <property type="component" value="Unassembled WGS sequence"/>
</dbReference>
<accession>A0ABS9QST4</accession>
<comment type="caution">
    <text evidence="2">The sequence shown here is derived from an EMBL/GenBank/DDBJ whole genome shotgun (WGS) entry which is preliminary data.</text>
</comment>